<comment type="caution">
    <text evidence="3">The sequence shown here is derived from an EMBL/GenBank/DDBJ whole genome shotgun (WGS) entry which is preliminary data.</text>
</comment>
<name>A0A5J4NA90_9TREM</name>
<dbReference type="InterPro" id="IPR014753">
    <property type="entry name" value="Arrestin_N"/>
</dbReference>
<dbReference type="InterPro" id="IPR000698">
    <property type="entry name" value="Arrestin"/>
</dbReference>
<dbReference type="GO" id="GO:0002031">
    <property type="term" value="P:G protein-coupled receptor internalization"/>
    <property type="evidence" value="ECO:0007669"/>
    <property type="project" value="TreeGrafter"/>
</dbReference>
<evidence type="ECO:0000313" key="3">
    <source>
        <dbReference type="EMBL" id="KAA3672300.1"/>
    </source>
</evidence>
<keyword evidence="4" id="KW-1185">Reference proteome</keyword>
<dbReference type="AlphaFoldDB" id="A0A5J4NA90"/>
<feature type="domain" description="Arrestin C-terminal-like" evidence="2">
    <location>
        <begin position="149"/>
        <end position="308"/>
    </location>
</feature>
<accession>A0A5J4NA90</accession>
<sequence>MLTKRSVYKKNSPNNKVAVYLSARDIFDDMQTVDPIDGVVTMEDSAAKDNKLFARIRCTFRYGEQALDDIFSGVTFYKEFLIETQQIHPNEEKDKFTCSEIQVYVGKSITSPISKRNCISMIIRRLTIAIPEPNSLPFKKEILKNFHIHCGFLKITTVLPKEIFYHGETIPVLLKIENSSSNTVRRMKLQVIQVIEMTIFKQNVTRTVVSEVESDDGFPVNPNSRDWEHTFTIRPSLQDALQKDGLALDGKLKHEDTTLASSTLIKDFRKKDMMALVIHYLIRVKIFTGFGGRDVEADIPVILTHKRGTQEIVKAETVGDLIIEKFKRNKSKLVDPDEDV</sequence>
<dbReference type="Gene3D" id="2.60.40.640">
    <property type="match status" value="1"/>
</dbReference>
<dbReference type="SMART" id="SM01017">
    <property type="entry name" value="Arrestin_C"/>
    <property type="match status" value="1"/>
</dbReference>
<dbReference type="InterPro" id="IPR014752">
    <property type="entry name" value="Arrestin-like_C"/>
</dbReference>
<protein>
    <submittedName>
        <fullName evidence="3">Beta-arrestin</fullName>
    </submittedName>
</protein>
<dbReference type="InterPro" id="IPR014756">
    <property type="entry name" value="Ig_E-set"/>
</dbReference>
<dbReference type="GO" id="GO:0007165">
    <property type="term" value="P:signal transduction"/>
    <property type="evidence" value="ECO:0007669"/>
    <property type="project" value="InterPro"/>
</dbReference>
<proteinExistence type="inferred from homology"/>
<dbReference type="Proteomes" id="UP000324629">
    <property type="component" value="Unassembled WGS sequence"/>
</dbReference>
<dbReference type="SUPFAM" id="SSF81296">
    <property type="entry name" value="E set domains"/>
    <property type="match status" value="2"/>
</dbReference>
<evidence type="ECO:0000313" key="4">
    <source>
        <dbReference type="Proteomes" id="UP000324629"/>
    </source>
</evidence>
<dbReference type="EMBL" id="QNGE01005076">
    <property type="protein sequence ID" value="KAA3672300.1"/>
    <property type="molecule type" value="Genomic_DNA"/>
</dbReference>
<dbReference type="Pfam" id="PF02752">
    <property type="entry name" value="Arrestin_C"/>
    <property type="match status" value="1"/>
</dbReference>
<evidence type="ECO:0000256" key="1">
    <source>
        <dbReference type="ARBA" id="ARBA00005298"/>
    </source>
</evidence>
<evidence type="ECO:0000259" key="2">
    <source>
        <dbReference type="SMART" id="SM01017"/>
    </source>
</evidence>
<gene>
    <name evidence="3" type="ORF">DEA37_0010767</name>
</gene>
<reference evidence="3 4" key="1">
    <citation type="journal article" date="2019" name="Gigascience">
        <title>Whole-genome sequence of the oriental lung fluke Paragonimus westermani.</title>
        <authorList>
            <person name="Oey H."/>
            <person name="Zakrzewski M."/>
            <person name="Narain K."/>
            <person name="Devi K.R."/>
            <person name="Agatsuma T."/>
            <person name="Nawaratna S."/>
            <person name="Gobert G.N."/>
            <person name="Jones M.K."/>
            <person name="Ragan M.A."/>
            <person name="McManus D.P."/>
            <person name="Krause L."/>
        </authorList>
    </citation>
    <scope>NUCLEOTIDE SEQUENCE [LARGE SCALE GENOMIC DNA]</scope>
    <source>
        <strain evidence="3 4">IND2009</strain>
    </source>
</reference>
<dbReference type="Gene3D" id="2.60.40.840">
    <property type="match status" value="1"/>
</dbReference>
<dbReference type="GO" id="GO:0001664">
    <property type="term" value="F:G protein-coupled receptor binding"/>
    <property type="evidence" value="ECO:0007669"/>
    <property type="project" value="TreeGrafter"/>
</dbReference>
<dbReference type="InterPro" id="IPR011022">
    <property type="entry name" value="Arrestin_C-like"/>
</dbReference>
<dbReference type="PANTHER" id="PTHR11792">
    <property type="entry name" value="ARRESTIN"/>
    <property type="match status" value="1"/>
</dbReference>
<dbReference type="GO" id="GO:0005737">
    <property type="term" value="C:cytoplasm"/>
    <property type="evidence" value="ECO:0007669"/>
    <property type="project" value="TreeGrafter"/>
</dbReference>
<organism evidence="3 4">
    <name type="scientific">Paragonimus westermani</name>
    <dbReference type="NCBI Taxonomy" id="34504"/>
    <lineage>
        <taxon>Eukaryota</taxon>
        <taxon>Metazoa</taxon>
        <taxon>Spiralia</taxon>
        <taxon>Lophotrochozoa</taxon>
        <taxon>Platyhelminthes</taxon>
        <taxon>Trematoda</taxon>
        <taxon>Digenea</taxon>
        <taxon>Plagiorchiida</taxon>
        <taxon>Troglotremata</taxon>
        <taxon>Troglotrematidae</taxon>
        <taxon>Paragonimus</taxon>
    </lineage>
</organism>
<comment type="similarity">
    <text evidence="1">Belongs to the arrestin family.</text>
</comment>
<dbReference type="PANTHER" id="PTHR11792:SF17">
    <property type="entry name" value="KURTZ ARRESTIN"/>
    <property type="match status" value="1"/>
</dbReference>